<proteinExistence type="predicted"/>
<organism evidence="2 3">
    <name type="scientific">Apiosordaria backusii</name>
    <dbReference type="NCBI Taxonomy" id="314023"/>
    <lineage>
        <taxon>Eukaryota</taxon>
        <taxon>Fungi</taxon>
        <taxon>Dikarya</taxon>
        <taxon>Ascomycota</taxon>
        <taxon>Pezizomycotina</taxon>
        <taxon>Sordariomycetes</taxon>
        <taxon>Sordariomycetidae</taxon>
        <taxon>Sordariales</taxon>
        <taxon>Lasiosphaeriaceae</taxon>
        <taxon>Apiosordaria</taxon>
    </lineage>
</organism>
<feature type="region of interest" description="Disordered" evidence="1">
    <location>
        <begin position="1"/>
        <end position="67"/>
    </location>
</feature>
<dbReference type="AlphaFoldDB" id="A0AA40EXR9"/>
<gene>
    <name evidence="2" type="ORF">B0T21DRAFT_354025</name>
</gene>
<accession>A0AA40EXR9</accession>
<dbReference type="Proteomes" id="UP001172159">
    <property type="component" value="Unassembled WGS sequence"/>
</dbReference>
<evidence type="ECO:0000313" key="3">
    <source>
        <dbReference type="Proteomes" id="UP001172159"/>
    </source>
</evidence>
<evidence type="ECO:0000313" key="2">
    <source>
        <dbReference type="EMBL" id="KAK0747277.1"/>
    </source>
</evidence>
<dbReference type="EMBL" id="JAUKTV010000001">
    <property type="protein sequence ID" value="KAK0747277.1"/>
    <property type="molecule type" value="Genomic_DNA"/>
</dbReference>
<comment type="caution">
    <text evidence="2">The sequence shown here is derived from an EMBL/GenBank/DDBJ whole genome shotgun (WGS) entry which is preliminary data.</text>
</comment>
<feature type="compositionally biased region" description="Basic residues" evidence="1">
    <location>
        <begin position="10"/>
        <end position="19"/>
    </location>
</feature>
<reference evidence="2" key="1">
    <citation type="submission" date="2023-06" db="EMBL/GenBank/DDBJ databases">
        <title>Genome-scale phylogeny and comparative genomics of the fungal order Sordariales.</title>
        <authorList>
            <consortium name="Lawrence Berkeley National Laboratory"/>
            <person name="Hensen N."/>
            <person name="Bonometti L."/>
            <person name="Westerberg I."/>
            <person name="Brannstrom I.O."/>
            <person name="Guillou S."/>
            <person name="Cros-Aarteil S."/>
            <person name="Calhoun S."/>
            <person name="Haridas S."/>
            <person name="Kuo A."/>
            <person name="Mondo S."/>
            <person name="Pangilinan J."/>
            <person name="Riley R."/>
            <person name="Labutti K."/>
            <person name="Andreopoulos B."/>
            <person name="Lipzen A."/>
            <person name="Chen C."/>
            <person name="Yanf M."/>
            <person name="Daum C."/>
            <person name="Ng V."/>
            <person name="Clum A."/>
            <person name="Steindorff A."/>
            <person name="Ohm R."/>
            <person name="Martin F."/>
            <person name="Silar P."/>
            <person name="Natvig D."/>
            <person name="Lalanne C."/>
            <person name="Gautier V."/>
            <person name="Ament-Velasquez S.L."/>
            <person name="Kruys A."/>
            <person name="Hutchinson M.I."/>
            <person name="Powell A.J."/>
            <person name="Barry K."/>
            <person name="Miller A.N."/>
            <person name="Grigoriev I.V."/>
            <person name="Debuchy R."/>
            <person name="Gladieux P."/>
            <person name="Thoren M.H."/>
            <person name="Johannesson H."/>
        </authorList>
    </citation>
    <scope>NUCLEOTIDE SEQUENCE</scope>
    <source>
        <strain evidence="2">CBS 540.89</strain>
    </source>
</reference>
<evidence type="ECO:0000256" key="1">
    <source>
        <dbReference type="SAM" id="MobiDB-lite"/>
    </source>
</evidence>
<protein>
    <submittedName>
        <fullName evidence="2">Uncharacterized protein</fullName>
    </submittedName>
</protein>
<keyword evidence="3" id="KW-1185">Reference proteome</keyword>
<sequence>MLGTKLIPHVARRDRRRAPRSPPVCWSPYSRGATPPSRHRPIRNPQAPPRKLQPQPSGRPTPHHSRLHRCARKDPTQACGVNLSAPVVHVDLCSELALTMIE</sequence>
<name>A0AA40EXR9_9PEZI</name>